<dbReference type="PROSITE" id="PS51462">
    <property type="entry name" value="NUDIX"/>
    <property type="match status" value="1"/>
</dbReference>
<protein>
    <recommendedName>
        <fullName evidence="4">RNA pyrophosphohydrolase</fullName>
        <ecNumber evidence="4">3.6.1.-</ecNumber>
    </recommendedName>
    <alternativeName>
        <fullName evidence="4">(Di)nucleoside polyphosphate hydrolase</fullName>
    </alternativeName>
</protein>
<dbReference type="InterPro" id="IPR000086">
    <property type="entry name" value="NUDIX_hydrolase_dom"/>
</dbReference>
<organism evidence="6 7">
    <name type="scientific">Marinicauda pacifica</name>
    <dbReference type="NCBI Taxonomy" id="1133559"/>
    <lineage>
        <taxon>Bacteria</taxon>
        <taxon>Pseudomonadati</taxon>
        <taxon>Pseudomonadota</taxon>
        <taxon>Alphaproteobacteria</taxon>
        <taxon>Maricaulales</taxon>
        <taxon>Maricaulaceae</taxon>
        <taxon>Marinicauda</taxon>
    </lineage>
</organism>
<dbReference type="GO" id="GO:0019693">
    <property type="term" value="P:ribose phosphate metabolic process"/>
    <property type="evidence" value="ECO:0007669"/>
    <property type="project" value="TreeGrafter"/>
</dbReference>
<keyword evidence="7" id="KW-1185">Reference proteome</keyword>
<dbReference type="InterPro" id="IPR022927">
    <property type="entry name" value="RppH"/>
</dbReference>
<dbReference type="RefSeq" id="WP_135945431.1">
    <property type="nucleotide sequence ID" value="NZ_BMEI01000003.1"/>
</dbReference>
<dbReference type="InterPro" id="IPR015797">
    <property type="entry name" value="NUDIX_hydrolase-like_dom_sf"/>
</dbReference>
<dbReference type="EC" id="3.6.1.-" evidence="4"/>
<dbReference type="HAMAP" id="MF_00298">
    <property type="entry name" value="Nudix_RppH"/>
    <property type="match status" value="1"/>
</dbReference>
<dbReference type="EMBL" id="SRXV01000003">
    <property type="protein sequence ID" value="TGY92298.1"/>
    <property type="molecule type" value="Genomic_DNA"/>
</dbReference>
<proteinExistence type="inferred from homology"/>
<comment type="cofactor">
    <cofactor evidence="4">
        <name>a divalent metal cation</name>
        <dbReference type="ChEBI" id="CHEBI:60240"/>
    </cofactor>
</comment>
<feature type="short sequence motif" description="Nudix box" evidence="4">
    <location>
        <begin position="45"/>
        <end position="66"/>
    </location>
</feature>
<comment type="caution">
    <text evidence="6">The sequence shown here is derived from an EMBL/GenBank/DDBJ whole genome shotgun (WGS) entry which is preliminary data.</text>
</comment>
<dbReference type="CDD" id="cd03671">
    <property type="entry name" value="NUDIX_Ap4A_hydrolase_plant_like"/>
    <property type="match status" value="1"/>
</dbReference>
<dbReference type="PANTHER" id="PTHR11839:SF22">
    <property type="entry name" value="NUDIX HYDROLASE 26, CHLOROPLASTIC"/>
    <property type="match status" value="1"/>
</dbReference>
<dbReference type="Gene3D" id="3.90.79.10">
    <property type="entry name" value="Nucleoside Triphosphate Pyrophosphohydrolase"/>
    <property type="match status" value="1"/>
</dbReference>
<dbReference type="OrthoDB" id="9816040at2"/>
<dbReference type="PANTHER" id="PTHR11839">
    <property type="entry name" value="UDP/ADP-SUGAR PYROPHOSPHATASE"/>
    <property type="match status" value="1"/>
</dbReference>
<dbReference type="AlphaFoldDB" id="A0A4S2H9L0"/>
<dbReference type="Proteomes" id="UP000305451">
    <property type="component" value="Unassembled WGS sequence"/>
</dbReference>
<evidence type="ECO:0000256" key="3">
    <source>
        <dbReference type="ARBA" id="ARBA00022801"/>
    </source>
</evidence>
<dbReference type="Pfam" id="PF00293">
    <property type="entry name" value="NUDIX"/>
    <property type="match status" value="1"/>
</dbReference>
<dbReference type="GO" id="GO:0006753">
    <property type="term" value="P:nucleoside phosphate metabolic process"/>
    <property type="evidence" value="ECO:0007669"/>
    <property type="project" value="TreeGrafter"/>
</dbReference>
<evidence type="ECO:0000313" key="7">
    <source>
        <dbReference type="Proteomes" id="UP000305451"/>
    </source>
</evidence>
<dbReference type="InterPro" id="IPR020476">
    <property type="entry name" value="Nudix_hydrolase"/>
</dbReference>
<evidence type="ECO:0000256" key="2">
    <source>
        <dbReference type="ARBA" id="ARBA00001946"/>
    </source>
</evidence>
<evidence type="ECO:0000256" key="4">
    <source>
        <dbReference type="HAMAP-Rule" id="MF_00298"/>
    </source>
</evidence>
<dbReference type="PRINTS" id="PR00502">
    <property type="entry name" value="NUDIXFAMILY"/>
</dbReference>
<dbReference type="InterPro" id="IPR020084">
    <property type="entry name" value="NUDIX_hydrolase_CS"/>
</dbReference>
<comment type="cofactor">
    <cofactor evidence="2">
        <name>Mg(2+)</name>
        <dbReference type="ChEBI" id="CHEBI:18420"/>
    </cofactor>
</comment>
<feature type="domain" description="Nudix hydrolase" evidence="5">
    <location>
        <begin position="10"/>
        <end position="155"/>
    </location>
</feature>
<dbReference type="NCBIfam" id="NF001938">
    <property type="entry name" value="PRK00714.1-5"/>
    <property type="match status" value="1"/>
</dbReference>
<evidence type="ECO:0000313" key="6">
    <source>
        <dbReference type="EMBL" id="TGY92298.1"/>
    </source>
</evidence>
<gene>
    <name evidence="4" type="primary">rppH</name>
    <name evidence="4" type="synonym">nudH</name>
    <name evidence="6" type="ORF">E5162_11660</name>
</gene>
<comment type="cofactor">
    <cofactor evidence="1">
        <name>Mn(2+)</name>
        <dbReference type="ChEBI" id="CHEBI:29035"/>
    </cofactor>
</comment>
<evidence type="ECO:0000259" key="5">
    <source>
        <dbReference type="PROSITE" id="PS51462"/>
    </source>
</evidence>
<reference evidence="6 7" key="1">
    <citation type="journal article" date="2013" name="Int. J. Syst. Evol. Microbiol.">
        <title>Marinicauda pacifica gen. nov., sp. nov., a prosthecate alphaproteobacterium of the family Hyphomonadaceae isolated from deep seawater.</title>
        <authorList>
            <person name="Zhang X.Y."/>
            <person name="Li G.W."/>
            <person name="Wang C.S."/>
            <person name="Zhang Y.J."/>
            <person name="Xu X.W."/>
            <person name="Li H."/>
            <person name="Liu A."/>
            <person name="Liu C."/>
            <person name="Xie B.B."/>
            <person name="Qin Q.L."/>
            <person name="Xu Z."/>
            <person name="Chen X.L."/>
            <person name="Zhou B.C."/>
            <person name="Zhang Y.Z."/>
        </authorList>
    </citation>
    <scope>NUCLEOTIDE SEQUENCE [LARGE SCALE GENOMIC DNA]</scope>
    <source>
        <strain evidence="6 7">P-1 km-3</strain>
    </source>
</reference>
<dbReference type="PROSITE" id="PS00893">
    <property type="entry name" value="NUDIX_BOX"/>
    <property type="match status" value="1"/>
</dbReference>
<accession>A0A4S2H9L0</accession>
<dbReference type="GO" id="GO:0034432">
    <property type="term" value="F:bis(5'-adenosyl)-pentaphosphatase activity"/>
    <property type="evidence" value="ECO:0007669"/>
    <property type="project" value="TreeGrafter"/>
</dbReference>
<comment type="function">
    <text evidence="4">Accelerates the degradation of transcripts by removing pyrophosphate from the 5'-end of triphosphorylated RNA, leading to a more labile monophosphorylated state that can stimulate subsequent ribonuclease cleavage.</text>
</comment>
<name>A0A4S2H9L0_9PROT</name>
<keyword evidence="3 4" id="KW-0378">Hydrolase</keyword>
<sequence length="164" mass="18639">MTPPSVDLELYRPNAGVVLFNTQGLCWLGRRKGAEPPWVWQWPQGGMDEGEDGETAALRELYEETGIQPAQVELLGSTPDWLTYDFPPEVLARQKKNWAGQKQLWFGYRFLGTDADFDLTAVPPQEFDAFRWAGLDEAVDSVIPWKRGVYRAVAETFRAFEVPT</sequence>
<dbReference type="GO" id="GO:0008893">
    <property type="term" value="F:guanosine-3',5'-bis(diphosphate) 3'-diphosphatase activity"/>
    <property type="evidence" value="ECO:0007669"/>
    <property type="project" value="TreeGrafter"/>
</dbReference>
<dbReference type="SUPFAM" id="SSF55811">
    <property type="entry name" value="Nudix"/>
    <property type="match status" value="1"/>
</dbReference>
<evidence type="ECO:0000256" key="1">
    <source>
        <dbReference type="ARBA" id="ARBA00001936"/>
    </source>
</evidence>
<comment type="similarity">
    <text evidence="4">Belongs to the Nudix hydrolase family. RppH subfamily.</text>
</comment>